<sequence length="301" mass="32839">MTTPGDVARMLRHANSRPKYALGTVPTMQDGVPSRLRPLYSSQTPRNQQNPQQPTHGDANASPGASPAQPAAMDHDSPAAHSARAGHANPGHTTPAPHGAQHAAKPSPSPHAHALSTRAQSSSSSRSPHPVTPAVMARRRGSQTRVSSFAALEGHEELPVVREYSAGGLIFDELGRVAVIARHSRSGHLEWCLPKGHIEKGETPEQTAVREVHEETGIEGEIVESIATIDYWFTGTTQRIHKLVHHFALRMTGGELTVDGDPDHEAEDVRWIAFDDLDNVLSYPNERRIASMYARKRKNRE</sequence>
<dbReference type="PRINTS" id="PR00502">
    <property type="entry name" value="NUDIXFAMILY"/>
</dbReference>
<evidence type="ECO:0000256" key="3">
    <source>
        <dbReference type="RuleBase" id="RU003476"/>
    </source>
</evidence>
<evidence type="ECO:0000256" key="4">
    <source>
        <dbReference type="SAM" id="MobiDB-lite"/>
    </source>
</evidence>
<feature type="compositionally biased region" description="Low complexity" evidence="4">
    <location>
        <begin position="100"/>
        <end position="127"/>
    </location>
</feature>
<dbReference type="PROSITE" id="PS00893">
    <property type="entry name" value="NUDIX_BOX"/>
    <property type="match status" value="1"/>
</dbReference>
<name>A0A261EUN3_9BIFI</name>
<evidence type="ECO:0000259" key="5">
    <source>
        <dbReference type="PROSITE" id="PS51462"/>
    </source>
</evidence>
<evidence type="ECO:0000313" key="7">
    <source>
        <dbReference type="Proteomes" id="UP000216725"/>
    </source>
</evidence>
<dbReference type="Pfam" id="PF00293">
    <property type="entry name" value="NUDIX"/>
    <property type="match status" value="1"/>
</dbReference>
<dbReference type="AlphaFoldDB" id="A0A261EUN3"/>
<comment type="caution">
    <text evidence="6">The sequence shown here is derived from an EMBL/GenBank/DDBJ whole genome shotgun (WGS) entry which is preliminary data.</text>
</comment>
<dbReference type="InterPro" id="IPR020476">
    <property type="entry name" value="Nudix_hydrolase"/>
</dbReference>
<evidence type="ECO:0000313" key="6">
    <source>
        <dbReference type="EMBL" id="OZG50569.1"/>
    </source>
</evidence>
<comment type="similarity">
    <text evidence="1 3">Belongs to the Nudix hydrolase family.</text>
</comment>
<dbReference type="InterPro" id="IPR020084">
    <property type="entry name" value="NUDIX_hydrolase_CS"/>
</dbReference>
<dbReference type="InterPro" id="IPR000086">
    <property type="entry name" value="NUDIX_hydrolase_dom"/>
</dbReference>
<dbReference type="OrthoDB" id="9816289at2"/>
<keyword evidence="2 3" id="KW-0378">Hydrolase</keyword>
<feature type="domain" description="Nudix hydrolase" evidence="5">
    <location>
        <begin position="161"/>
        <end position="296"/>
    </location>
</feature>
<gene>
    <name evidence="6" type="ORF">PSRA_1424</name>
</gene>
<feature type="region of interest" description="Disordered" evidence="4">
    <location>
        <begin position="1"/>
        <end position="142"/>
    </location>
</feature>
<proteinExistence type="inferred from homology"/>
<dbReference type="PANTHER" id="PTHR43736:SF1">
    <property type="entry name" value="DIHYDRONEOPTERIN TRIPHOSPHATE DIPHOSPHATASE"/>
    <property type="match status" value="1"/>
</dbReference>
<evidence type="ECO:0000256" key="1">
    <source>
        <dbReference type="ARBA" id="ARBA00005582"/>
    </source>
</evidence>
<protein>
    <submittedName>
        <fullName evidence="6">NUDIX hydrolase</fullName>
    </submittedName>
</protein>
<dbReference type="EMBL" id="MWWR01000015">
    <property type="protein sequence ID" value="OZG50569.1"/>
    <property type="molecule type" value="Genomic_DNA"/>
</dbReference>
<accession>A0A261EUN3</accession>
<dbReference type="PROSITE" id="PS51462">
    <property type="entry name" value="NUDIX"/>
    <property type="match status" value="1"/>
</dbReference>
<dbReference type="Gene3D" id="3.90.79.10">
    <property type="entry name" value="Nucleoside Triphosphate Pyrophosphohydrolase"/>
    <property type="match status" value="1"/>
</dbReference>
<dbReference type="InterPro" id="IPR015797">
    <property type="entry name" value="NUDIX_hydrolase-like_dom_sf"/>
</dbReference>
<feature type="compositionally biased region" description="Low complexity" evidence="4">
    <location>
        <begin position="43"/>
        <end position="72"/>
    </location>
</feature>
<dbReference type="Proteomes" id="UP000216725">
    <property type="component" value="Unassembled WGS sequence"/>
</dbReference>
<dbReference type="CDD" id="cd03673">
    <property type="entry name" value="NUDIX_Ap6A_hydrolase"/>
    <property type="match status" value="1"/>
</dbReference>
<dbReference type="RefSeq" id="WP_094661229.1">
    <property type="nucleotide sequence ID" value="NZ_MWWR01000015.1"/>
</dbReference>
<keyword evidence="7" id="KW-1185">Reference proteome</keyword>
<dbReference type="SUPFAM" id="SSF55811">
    <property type="entry name" value="Nudix"/>
    <property type="match status" value="1"/>
</dbReference>
<dbReference type="PANTHER" id="PTHR43736">
    <property type="entry name" value="ADP-RIBOSE PYROPHOSPHATASE"/>
    <property type="match status" value="1"/>
</dbReference>
<dbReference type="GO" id="GO:0016787">
    <property type="term" value="F:hydrolase activity"/>
    <property type="evidence" value="ECO:0007669"/>
    <property type="project" value="UniProtKB-KW"/>
</dbReference>
<organism evidence="6 7">
    <name type="scientific">Pseudoscardovia radai</name>
    <dbReference type="NCBI Taxonomy" id="987066"/>
    <lineage>
        <taxon>Bacteria</taxon>
        <taxon>Bacillati</taxon>
        <taxon>Actinomycetota</taxon>
        <taxon>Actinomycetes</taxon>
        <taxon>Bifidobacteriales</taxon>
        <taxon>Bifidobacteriaceae</taxon>
        <taxon>Pseudoscardovia</taxon>
    </lineage>
</organism>
<evidence type="ECO:0000256" key="2">
    <source>
        <dbReference type="ARBA" id="ARBA00022801"/>
    </source>
</evidence>
<reference evidence="6 7" key="1">
    <citation type="journal article" date="2017" name="BMC Genomics">
        <title>Comparative genomic and phylogenomic analyses of the Bifidobacteriaceae family.</title>
        <authorList>
            <person name="Lugli G.A."/>
            <person name="Milani C."/>
            <person name="Turroni F."/>
            <person name="Duranti S."/>
            <person name="Mancabelli L."/>
            <person name="Mangifesta M."/>
            <person name="Ferrario C."/>
            <person name="Modesto M."/>
            <person name="Mattarelli P."/>
            <person name="Jiri K."/>
            <person name="van Sinderen D."/>
            <person name="Ventura M."/>
        </authorList>
    </citation>
    <scope>NUCLEOTIDE SEQUENCE [LARGE SCALE GENOMIC DNA]</scope>
    <source>
        <strain evidence="6 7">DSM 24742</strain>
    </source>
</reference>